<name>A0A673LA04_9TELE</name>
<dbReference type="Pfam" id="PF02732">
    <property type="entry name" value="ERCC4"/>
    <property type="match status" value="1"/>
</dbReference>
<dbReference type="InterPro" id="IPR043087">
    <property type="entry name" value="Eme1_nucdom_sub2"/>
</dbReference>
<dbReference type="InterPro" id="IPR042530">
    <property type="entry name" value="EME1/EME2_C"/>
</dbReference>
<evidence type="ECO:0000256" key="4">
    <source>
        <dbReference type="ARBA" id="ARBA00023172"/>
    </source>
</evidence>
<dbReference type="GO" id="GO:0003677">
    <property type="term" value="F:DNA binding"/>
    <property type="evidence" value="ECO:0007669"/>
    <property type="project" value="InterPro"/>
</dbReference>
<reference evidence="10" key="2">
    <citation type="submission" date="2025-09" db="UniProtKB">
        <authorList>
            <consortium name="Ensembl"/>
        </authorList>
    </citation>
    <scope>IDENTIFICATION</scope>
</reference>
<evidence type="ECO:0000256" key="1">
    <source>
        <dbReference type="ARBA" id="ARBA00004123"/>
    </source>
</evidence>
<proteinExistence type="inferred from homology"/>
<dbReference type="AlphaFoldDB" id="A0A673LA04"/>
<dbReference type="InterPro" id="IPR006166">
    <property type="entry name" value="ERCC4_domain"/>
</dbReference>
<organism evidence="10 11">
    <name type="scientific">Sinocyclocheilus rhinocerous</name>
    <dbReference type="NCBI Taxonomy" id="307959"/>
    <lineage>
        <taxon>Eukaryota</taxon>
        <taxon>Metazoa</taxon>
        <taxon>Chordata</taxon>
        <taxon>Craniata</taxon>
        <taxon>Vertebrata</taxon>
        <taxon>Euteleostomi</taxon>
        <taxon>Actinopterygii</taxon>
        <taxon>Neopterygii</taxon>
        <taxon>Teleostei</taxon>
        <taxon>Ostariophysi</taxon>
        <taxon>Cypriniformes</taxon>
        <taxon>Cyprinidae</taxon>
        <taxon>Cyprininae</taxon>
        <taxon>Sinocyclocheilus</taxon>
    </lineage>
</organism>
<feature type="coiled-coil region" evidence="7">
    <location>
        <begin position="188"/>
        <end position="220"/>
    </location>
</feature>
<comment type="similarity">
    <text evidence="2">Belongs to the EME1/MMS4 family.</text>
</comment>
<evidence type="ECO:0000313" key="10">
    <source>
        <dbReference type="Ensembl" id="ENSSRHP00000072892.1"/>
    </source>
</evidence>
<dbReference type="GO" id="GO:0000712">
    <property type="term" value="P:resolution of meiotic recombination intermediates"/>
    <property type="evidence" value="ECO:0007669"/>
    <property type="project" value="TreeGrafter"/>
</dbReference>
<reference evidence="10" key="1">
    <citation type="submission" date="2025-08" db="UniProtKB">
        <authorList>
            <consortium name="Ensembl"/>
        </authorList>
    </citation>
    <scope>IDENTIFICATION</scope>
</reference>
<comment type="subcellular location">
    <subcellularLocation>
        <location evidence="1">Nucleus</location>
    </subcellularLocation>
</comment>
<evidence type="ECO:0000256" key="3">
    <source>
        <dbReference type="ARBA" id="ARBA00022763"/>
    </source>
</evidence>
<dbReference type="Gene3D" id="1.10.150.670">
    <property type="entry name" value="Crossover junction endonuclease EME1, DNA-binding domain"/>
    <property type="match status" value="1"/>
</dbReference>
<dbReference type="FunFam" id="1.10.150.670:FF:000002">
    <property type="entry name" value="Crossover junction endonuclease EME1"/>
    <property type="match status" value="1"/>
</dbReference>
<dbReference type="FunFam" id="3.40.1620.30:FF:000001">
    <property type="entry name" value="Essential meiotic structure-specific endonuclease 1"/>
    <property type="match status" value="1"/>
</dbReference>
<dbReference type="Proteomes" id="UP000472270">
    <property type="component" value="Unassembled WGS sequence"/>
</dbReference>
<dbReference type="Pfam" id="PF21292">
    <property type="entry name" value="EME1-MUS81_C"/>
    <property type="match status" value="1"/>
</dbReference>
<evidence type="ECO:0000256" key="2">
    <source>
        <dbReference type="ARBA" id="ARBA00005313"/>
    </source>
</evidence>
<feature type="region of interest" description="Disordered" evidence="8">
    <location>
        <begin position="1"/>
        <end position="28"/>
    </location>
</feature>
<keyword evidence="4" id="KW-0233">DNA recombination</keyword>
<dbReference type="SMART" id="SM00891">
    <property type="entry name" value="ERCC4"/>
    <property type="match status" value="1"/>
</dbReference>
<evidence type="ECO:0000256" key="6">
    <source>
        <dbReference type="ARBA" id="ARBA00023242"/>
    </source>
</evidence>
<dbReference type="Ensembl" id="ENSSRHT00000074880.1">
    <property type="protein sequence ID" value="ENSSRHP00000072892.1"/>
    <property type="gene ID" value="ENSSRHG00000036233.1"/>
</dbReference>
<keyword evidence="5" id="KW-0234">DNA repair</keyword>
<dbReference type="GO" id="GO:0008821">
    <property type="term" value="F:crossover junction DNA endonuclease activity"/>
    <property type="evidence" value="ECO:0007669"/>
    <property type="project" value="TreeGrafter"/>
</dbReference>
<keyword evidence="11" id="KW-1185">Reference proteome</keyword>
<dbReference type="InterPro" id="IPR043086">
    <property type="entry name" value="EME1_nucdom_sub1"/>
</dbReference>
<dbReference type="InterPro" id="IPR033310">
    <property type="entry name" value="Mms4/EME1/EME2"/>
</dbReference>
<dbReference type="GO" id="GO:0005634">
    <property type="term" value="C:nucleus"/>
    <property type="evidence" value="ECO:0007669"/>
    <property type="project" value="UniProtKB-SubCell"/>
</dbReference>
<dbReference type="Gene3D" id="4.10.800.30">
    <property type="entry name" value="ERCC4, Mus81-Eme1 complex, nuclease domain, subdomain 2"/>
    <property type="match status" value="1"/>
</dbReference>
<evidence type="ECO:0000256" key="5">
    <source>
        <dbReference type="ARBA" id="ARBA00023204"/>
    </source>
</evidence>
<dbReference type="GO" id="GO:0048476">
    <property type="term" value="C:Holliday junction resolvase complex"/>
    <property type="evidence" value="ECO:0007669"/>
    <property type="project" value="InterPro"/>
</dbReference>
<dbReference type="Gene3D" id="3.40.1620.30">
    <property type="entry name" value="ERCC4, Mus81-Eme1 complex, nuclease domain, subdomain 1"/>
    <property type="match status" value="1"/>
</dbReference>
<evidence type="ECO:0000259" key="9">
    <source>
        <dbReference type="SMART" id="SM00891"/>
    </source>
</evidence>
<evidence type="ECO:0000256" key="7">
    <source>
        <dbReference type="SAM" id="Coils"/>
    </source>
</evidence>
<evidence type="ECO:0000256" key="8">
    <source>
        <dbReference type="SAM" id="MobiDB-lite"/>
    </source>
</evidence>
<dbReference type="GO" id="GO:0006302">
    <property type="term" value="P:double-strand break repair"/>
    <property type="evidence" value="ECO:0007669"/>
    <property type="project" value="TreeGrafter"/>
</dbReference>
<sequence>MTCIGRPGFLLSDSDSSDSEELPVFDFSQSKSRQPNLVVLDSSDSEMAPVADPVSSLEVHASAGAARRDVLMVSIDSEEEEEEEEAMIPLAVRLKQKQLGLGTAATSAEETRASNAVSNGCSRLLDAPPAHHINPEAQPVERKKICSNTTRQCSSNDDVPYLTKEPPPEAENGTYLTKYKKTPAEVEAARQEALRKRAMREHQQEQKERLRMEKKALADAVKALRPEECIKHMVVTVDPGIKLCLSPIGLLQLEGGGALLTSLHAMGCNCAIEKQSLPRSVTWARRSPCPQTGEMMSIPDSNTVIQVPVDDFVTMINNYCKRQCNGVLMENGVSLTTWIQGLMSRNPGRTLSLVVIDIEKYFRSQNSKCQKKYREVVLGEEKNVGLQGGQKKRRKKDDINQLPEVSRVQVEEALVDLQLQTGVQVRFLSTWKDFTDYITMLTKAVAEAPFKREQEKTGFTFCLASEWAGGQKVDRSGNGLLQVWKRQIQQLNRVSPDMASAILSAYPSPRLLAQAYARWKSEHEKVGLLADILIRRGEGVTSTTRRVGPELSKRMFLLMTSRDAHQPLDSAV</sequence>
<accession>A0A673LA04</accession>
<gene>
    <name evidence="10" type="primary">LOC107705828</name>
</gene>
<dbReference type="PANTHER" id="PTHR21077:SF7">
    <property type="entry name" value="CROSSOVER JUNCTION ENDONUCLEASE EME1"/>
    <property type="match status" value="1"/>
</dbReference>
<dbReference type="PANTHER" id="PTHR21077">
    <property type="entry name" value="EME1 PROTEIN"/>
    <property type="match status" value="1"/>
</dbReference>
<keyword evidence="3" id="KW-0227">DNA damage</keyword>
<feature type="domain" description="ERCC4" evidence="9">
    <location>
        <begin position="242"/>
        <end position="517"/>
    </location>
</feature>
<protein>
    <submittedName>
        <fullName evidence="10">Crossover junction endonuclease EME1-like</fullName>
    </submittedName>
</protein>
<keyword evidence="7" id="KW-0175">Coiled coil</keyword>
<keyword evidence="6" id="KW-0539">Nucleus</keyword>
<dbReference type="GO" id="GO:0031297">
    <property type="term" value="P:replication fork processing"/>
    <property type="evidence" value="ECO:0007669"/>
    <property type="project" value="TreeGrafter"/>
</dbReference>
<evidence type="ECO:0000313" key="11">
    <source>
        <dbReference type="Proteomes" id="UP000472270"/>
    </source>
</evidence>
<dbReference type="GO" id="GO:0031573">
    <property type="term" value="P:mitotic intra-S DNA damage checkpoint signaling"/>
    <property type="evidence" value="ECO:0007669"/>
    <property type="project" value="TreeGrafter"/>
</dbReference>